<evidence type="ECO:0000256" key="1">
    <source>
        <dbReference type="SAM" id="MobiDB-lite"/>
    </source>
</evidence>
<comment type="caution">
    <text evidence="2">The sequence shown here is derived from an EMBL/GenBank/DDBJ whole genome shotgun (WGS) entry which is preliminary data.</text>
</comment>
<sequence>MASGEIEDEPYTQEDGNDLEREDTRKLKYSPARRTRAAACTPYPTLHLHLSSNYRTHTLRITYAGPAAFANSPERGQALASPLLL</sequence>
<dbReference type="AlphaFoldDB" id="A0A843UXF1"/>
<name>A0A843UXF1_COLES</name>
<accession>A0A843UXF1</accession>
<feature type="region of interest" description="Disordered" evidence="1">
    <location>
        <begin position="1"/>
        <end position="33"/>
    </location>
</feature>
<keyword evidence="3" id="KW-1185">Reference proteome</keyword>
<evidence type="ECO:0000313" key="3">
    <source>
        <dbReference type="Proteomes" id="UP000652761"/>
    </source>
</evidence>
<proteinExistence type="predicted"/>
<evidence type="ECO:0000313" key="2">
    <source>
        <dbReference type="EMBL" id="MQL87127.1"/>
    </source>
</evidence>
<dbReference type="Proteomes" id="UP000652761">
    <property type="component" value="Unassembled WGS sequence"/>
</dbReference>
<gene>
    <name evidence="2" type="ORF">Taro_019666</name>
</gene>
<reference evidence="2" key="1">
    <citation type="submission" date="2017-07" db="EMBL/GenBank/DDBJ databases">
        <title>Taro Niue Genome Assembly and Annotation.</title>
        <authorList>
            <person name="Atibalentja N."/>
            <person name="Keating K."/>
            <person name="Fields C.J."/>
        </authorList>
    </citation>
    <scope>NUCLEOTIDE SEQUENCE</scope>
    <source>
        <strain evidence="2">Niue_2</strain>
        <tissue evidence="2">Leaf</tissue>
    </source>
</reference>
<feature type="compositionally biased region" description="Acidic residues" evidence="1">
    <location>
        <begin position="1"/>
        <end position="17"/>
    </location>
</feature>
<protein>
    <submittedName>
        <fullName evidence="2">Uncharacterized protein</fullName>
    </submittedName>
</protein>
<organism evidence="2 3">
    <name type="scientific">Colocasia esculenta</name>
    <name type="common">Wild taro</name>
    <name type="synonym">Arum esculentum</name>
    <dbReference type="NCBI Taxonomy" id="4460"/>
    <lineage>
        <taxon>Eukaryota</taxon>
        <taxon>Viridiplantae</taxon>
        <taxon>Streptophyta</taxon>
        <taxon>Embryophyta</taxon>
        <taxon>Tracheophyta</taxon>
        <taxon>Spermatophyta</taxon>
        <taxon>Magnoliopsida</taxon>
        <taxon>Liliopsida</taxon>
        <taxon>Araceae</taxon>
        <taxon>Aroideae</taxon>
        <taxon>Colocasieae</taxon>
        <taxon>Colocasia</taxon>
    </lineage>
</organism>
<dbReference type="EMBL" id="NMUH01000954">
    <property type="protein sequence ID" value="MQL87127.1"/>
    <property type="molecule type" value="Genomic_DNA"/>
</dbReference>